<comment type="catalytic activity">
    <reaction evidence="4">
        <text>L-threonyl-[protein] + acetyl-CoA = O-acetyl-L-threonyl-[protein] + CoA</text>
        <dbReference type="Rhea" id="RHEA:65340"/>
        <dbReference type="Rhea" id="RHEA-COMP:11060"/>
        <dbReference type="Rhea" id="RHEA-COMP:16780"/>
        <dbReference type="ChEBI" id="CHEBI:30013"/>
        <dbReference type="ChEBI" id="CHEBI:57287"/>
        <dbReference type="ChEBI" id="CHEBI:57288"/>
        <dbReference type="ChEBI" id="CHEBI:141025"/>
    </reaction>
    <physiologicalReaction direction="left-to-right" evidence="4">
        <dbReference type="Rhea" id="RHEA:65341"/>
    </physiologicalReaction>
</comment>
<comment type="caution">
    <text evidence="7">The sequence shown here is derived from an EMBL/GenBank/DDBJ whole genome shotgun (WGS) entry which is preliminary data.</text>
</comment>
<feature type="region of interest" description="Disordered" evidence="6">
    <location>
        <begin position="25"/>
        <end position="46"/>
    </location>
</feature>
<dbReference type="EMBL" id="QYUN01000002">
    <property type="protein sequence ID" value="RJG07438.1"/>
    <property type="molecule type" value="Genomic_DNA"/>
</dbReference>
<evidence type="ECO:0000256" key="3">
    <source>
        <dbReference type="ARBA" id="ARBA00023785"/>
    </source>
</evidence>
<dbReference type="RefSeq" id="WP_119740886.1">
    <property type="nucleotide sequence ID" value="NZ_QYUN01000002.1"/>
</dbReference>
<sequence length="398" mass="43886">MFKAITSVLRGTLPSVNADREAVDPAAAVTHDRRPGNPGSRSNVPRPPAWLRVQLGMFTARSDSQEPDMGVAIGAFLGRYADHGRDLAMLANAIRAENTALFKNTADHGDWMNEIGAYITYSVRKLRDNFQPATFSTHKDIAAMSAIILALNAKHPGLNLVRANSPRELVQHLQLKKAVLEFADCDFLFPFDERAIVRMGTLHHAIADVRFERDGSVNLTFVDAGHARYDGVKDGLKALNEQLEAIPDARCTYITSGAQDSIADCVIFSLCQAIDMHRNDFANRIRERQDDGEMPGAANPDYPNIGRLIADGESILPPEMYRHAHSARALKGMPQSEDTKALLANHAAHQVRRGDRQYSAAIEVERIKLFEDAKAHLANLESSARLQEAIEQIHVKAG</sequence>
<keyword evidence="1" id="KW-0808">Transferase</keyword>
<dbReference type="OrthoDB" id="8945160at2"/>
<comment type="similarity">
    <text evidence="3">Belongs to the acetyltransferase YopJ family.</text>
</comment>
<dbReference type="Pfam" id="PF03421">
    <property type="entry name" value="Acetyltransf_14"/>
    <property type="match status" value="1"/>
</dbReference>
<evidence type="ECO:0000256" key="5">
    <source>
        <dbReference type="ARBA" id="ARBA00048662"/>
    </source>
</evidence>
<evidence type="ECO:0000256" key="2">
    <source>
        <dbReference type="ARBA" id="ARBA00023315"/>
    </source>
</evidence>
<dbReference type="InterPro" id="IPR005083">
    <property type="entry name" value="YopJ-like"/>
</dbReference>
<organism evidence="7 8">
    <name type="scientific">Noviherbaspirillum cavernae</name>
    <dbReference type="NCBI Taxonomy" id="2320862"/>
    <lineage>
        <taxon>Bacteria</taxon>
        <taxon>Pseudomonadati</taxon>
        <taxon>Pseudomonadota</taxon>
        <taxon>Betaproteobacteria</taxon>
        <taxon>Burkholderiales</taxon>
        <taxon>Oxalobacteraceae</taxon>
        <taxon>Noviherbaspirillum</taxon>
    </lineage>
</organism>
<name>A0A418X4N1_9BURK</name>
<evidence type="ECO:0000256" key="6">
    <source>
        <dbReference type="SAM" id="MobiDB-lite"/>
    </source>
</evidence>
<reference evidence="7 8" key="1">
    <citation type="submission" date="2018-09" db="EMBL/GenBank/DDBJ databases">
        <authorList>
            <person name="Zhu H."/>
        </authorList>
    </citation>
    <scope>NUCLEOTIDE SEQUENCE [LARGE SCALE GENOMIC DNA]</scope>
    <source>
        <strain evidence="7 8">K2R10-39</strain>
    </source>
</reference>
<dbReference type="GO" id="GO:0016746">
    <property type="term" value="F:acyltransferase activity"/>
    <property type="evidence" value="ECO:0007669"/>
    <property type="project" value="UniProtKB-KW"/>
</dbReference>
<comment type="catalytic activity">
    <reaction evidence="5">
        <text>L-seryl-[protein] + acetyl-CoA = O-acetyl-L-seryl-[protein] + CoA</text>
        <dbReference type="Rhea" id="RHEA:59392"/>
        <dbReference type="Rhea" id="RHEA-COMP:9863"/>
        <dbReference type="Rhea" id="RHEA-COMP:15352"/>
        <dbReference type="ChEBI" id="CHEBI:29999"/>
        <dbReference type="ChEBI" id="CHEBI:57287"/>
        <dbReference type="ChEBI" id="CHEBI:57288"/>
        <dbReference type="ChEBI" id="CHEBI:141128"/>
    </reaction>
    <physiologicalReaction direction="left-to-right" evidence="5">
        <dbReference type="Rhea" id="RHEA:59393"/>
    </physiologicalReaction>
</comment>
<proteinExistence type="inferred from homology"/>
<accession>A0A418X4N1</accession>
<evidence type="ECO:0000313" key="7">
    <source>
        <dbReference type="EMBL" id="RJG07438.1"/>
    </source>
</evidence>
<dbReference type="Proteomes" id="UP000285190">
    <property type="component" value="Unassembled WGS sequence"/>
</dbReference>
<keyword evidence="8" id="KW-1185">Reference proteome</keyword>
<evidence type="ECO:0000256" key="4">
    <source>
        <dbReference type="ARBA" id="ARBA00048364"/>
    </source>
</evidence>
<evidence type="ECO:0000313" key="8">
    <source>
        <dbReference type="Proteomes" id="UP000285190"/>
    </source>
</evidence>
<gene>
    <name evidence="7" type="ORF">D3870_16825</name>
</gene>
<protein>
    <submittedName>
        <fullName evidence="7">Uncharacterized protein</fullName>
    </submittedName>
</protein>
<evidence type="ECO:0000256" key="1">
    <source>
        <dbReference type="ARBA" id="ARBA00022679"/>
    </source>
</evidence>
<keyword evidence="2" id="KW-0012">Acyltransferase</keyword>
<dbReference type="AlphaFoldDB" id="A0A418X4N1"/>